<dbReference type="PROSITE" id="PS52029">
    <property type="entry name" value="LD_TPASE"/>
    <property type="match status" value="1"/>
</dbReference>
<dbReference type="InterPro" id="IPR005490">
    <property type="entry name" value="LD_TPept_cat_dom"/>
</dbReference>
<evidence type="ECO:0000313" key="9">
    <source>
        <dbReference type="EMBL" id="MBP0483284.1"/>
    </source>
</evidence>
<feature type="active site" description="Proton donor/acceptor" evidence="7">
    <location>
        <position position="123"/>
    </location>
</feature>
<keyword evidence="6 7" id="KW-0961">Cell wall biogenesis/degradation</keyword>
<evidence type="ECO:0000256" key="4">
    <source>
        <dbReference type="ARBA" id="ARBA00022960"/>
    </source>
</evidence>
<evidence type="ECO:0000256" key="7">
    <source>
        <dbReference type="PROSITE-ProRule" id="PRU01373"/>
    </source>
</evidence>
<dbReference type="AlphaFoldDB" id="A0A940MUQ7"/>
<gene>
    <name evidence="9" type="ORF">J5474_12375</name>
</gene>
<dbReference type="EMBL" id="JAGISH010000006">
    <property type="protein sequence ID" value="MBP0483284.1"/>
    <property type="molecule type" value="Genomic_DNA"/>
</dbReference>
<comment type="caution">
    <text evidence="9">The sequence shown here is derived from an EMBL/GenBank/DDBJ whole genome shotgun (WGS) entry which is preliminary data.</text>
</comment>
<keyword evidence="4 7" id="KW-0133">Cell shape</keyword>
<reference evidence="9" key="1">
    <citation type="submission" date="2021-03" db="EMBL/GenBank/DDBJ databases">
        <title>Sagittula salina sp. nov. strain M10.9X isolated from the marine waste.</title>
        <authorList>
            <person name="Satari L."/>
            <person name="Molina-Menor E."/>
            <person name="Vidal-Verdu A."/>
            <person name="Pascual J."/>
            <person name="Pereto J."/>
            <person name="Porcar M."/>
        </authorList>
    </citation>
    <scope>NUCLEOTIDE SEQUENCE</scope>
    <source>
        <strain evidence="9">M10.9X</strain>
    </source>
</reference>
<dbReference type="GO" id="GO:0008360">
    <property type="term" value="P:regulation of cell shape"/>
    <property type="evidence" value="ECO:0007669"/>
    <property type="project" value="UniProtKB-UniRule"/>
</dbReference>
<dbReference type="CDD" id="cd16913">
    <property type="entry name" value="YkuD_like"/>
    <property type="match status" value="1"/>
</dbReference>
<feature type="domain" description="L,D-TPase catalytic" evidence="8">
    <location>
        <begin position="33"/>
        <end position="165"/>
    </location>
</feature>
<dbReference type="PANTHER" id="PTHR36699">
    <property type="entry name" value="LD-TRANSPEPTIDASE"/>
    <property type="match status" value="1"/>
</dbReference>
<dbReference type="GO" id="GO:0009252">
    <property type="term" value="P:peptidoglycan biosynthetic process"/>
    <property type="evidence" value="ECO:0007669"/>
    <property type="project" value="UniProtKB-KW"/>
</dbReference>
<evidence type="ECO:0000256" key="6">
    <source>
        <dbReference type="ARBA" id="ARBA00023316"/>
    </source>
</evidence>
<dbReference type="RefSeq" id="WP_209361222.1">
    <property type="nucleotide sequence ID" value="NZ_JAGISH010000006.1"/>
</dbReference>
<dbReference type="Gene3D" id="2.40.440.10">
    <property type="entry name" value="L,D-transpeptidase catalytic domain-like"/>
    <property type="match status" value="1"/>
</dbReference>
<protein>
    <submittedName>
        <fullName evidence="9">L,D-transpeptidase family protein</fullName>
    </submittedName>
</protein>
<organism evidence="9 10">
    <name type="scientific">Sagittula salina</name>
    <dbReference type="NCBI Taxonomy" id="2820268"/>
    <lineage>
        <taxon>Bacteria</taxon>
        <taxon>Pseudomonadati</taxon>
        <taxon>Pseudomonadota</taxon>
        <taxon>Alphaproteobacteria</taxon>
        <taxon>Rhodobacterales</taxon>
        <taxon>Roseobacteraceae</taxon>
        <taxon>Sagittula</taxon>
    </lineage>
</organism>
<evidence type="ECO:0000256" key="5">
    <source>
        <dbReference type="ARBA" id="ARBA00022984"/>
    </source>
</evidence>
<evidence type="ECO:0000259" key="8">
    <source>
        <dbReference type="PROSITE" id="PS52029"/>
    </source>
</evidence>
<dbReference type="InterPro" id="IPR038063">
    <property type="entry name" value="Transpep_catalytic_dom"/>
</dbReference>
<keyword evidence="10" id="KW-1185">Reference proteome</keyword>
<comment type="pathway">
    <text evidence="1 7">Cell wall biogenesis; peptidoglycan biosynthesis.</text>
</comment>
<dbReference type="Pfam" id="PF03734">
    <property type="entry name" value="YkuD"/>
    <property type="match status" value="1"/>
</dbReference>
<dbReference type="GO" id="GO:0071555">
    <property type="term" value="P:cell wall organization"/>
    <property type="evidence" value="ECO:0007669"/>
    <property type="project" value="UniProtKB-UniRule"/>
</dbReference>
<keyword evidence="3" id="KW-0808">Transferase</keyword>
<evidence type="ECO:0000256" key="3">
    <source>
        <dbReference type="ARBA" id="ARBA00022679"/>
    </source>
</evidence>
<dbReference type="Proteomes" id="UP000675940">
    <property type="component" value="Unassembled WGS sequence"/>
</dbReference>
<comment type="similarity">
    <text evidence="2">Belongs to the YkuD family.</text>
</comment>
<evidence type="ECO:0000256" key="1">
    <source>
        <dbReference type="ARBA" id="ARBA00004752"/>
    </source>
</evidence>
<dbReference type="GO" id="GO:0004180">
    <property type="term" value="F:carboxypeptidase activity"/>
    <property type="evidence" value="ECO:0007669"/>
    <property type="project" value="UniProtKB-ARBA"/>
</dbReference>
<name>A0A940MUQ7_9RHOB</name>
<sequence length="166" mass="18438">MRMIRFGVILLTGLLLTACGQSKFYNYRGPEVTQVVINKSDRRMYLLHNEEVLKAYDVGLGFAPVGHKQVEGDGRTPEGIYYIDRRNPNSAFHLSVGLSYPNPQDRAFASTMGKSPGGDIFIHGQGQTYKKGAPRDWTAGCIAVTDKQIRDVYSMVREGTPVVINP</sequence>
<accession>A0A940MUQ7</accession>
<dbReference type="PANTHER" id="PTHR36699:SF1">
    <property type="entry name" value="L,D-TRANSPEPTIDASE YAFK-RELATED"/>
    <property type="match status" value="1"/>
</dbReference>
<feature type="active site" description="Nucleophile" evidence="7">
    <location>
        <position position="141"/>
    </location>
</feature>
<dbReference type="PROSITE" id="PS51257">
    <property type="entry name" value="PROKAR_LIPOPROTEIN"/>
    <property type="match status" value="1"/>
</dbReference>
<evidence type="ECO:0000256" key="2">
    <source>
        <dbReference type="ARBA" id="ARBA00005992"/>
    </source>
</evidence>
<dbReference type="SUPFAM" id="SSF141523">
    <property type="entry name" value="L,D-transpeptidase catalytic domain-like"/>
    <property type="match status" value="1"/>
</dbReference>
<keyword evidence="5 7" id="KW-0573">Peptidoglycan synthesis</keyword>
<proteinExistence type="inferred from homology"/>
<dbReference type="GO" id="GO:0016740">
    <property type="term" value="F:transferase activity"/>
    <property type="evidence" value="ECO:0007669"/>
    <property type="project" value="UniProtKB-KW"/>
</dbReference>
<evidence type="ECO:0000313" key="10">
    <source>
        <dbReference type="Proteomes" id="UP000675940"/>
    </source>
</evidence>